<dbReference type="Gene3D" id="3.30.70.560">
    <property type="entry name" value="7,8-Dihydro-6-hydroxymethylpterin-pyrophosphokinase HPPK"/>
    <property type="match status" value="1"/>
</dbReference>
<evidence type="ECO:0000256" key="2">
    <source>
        <dbReference type="ARBA" id="ARBA00005051"/>
    </source>
</evidence>
<reference evidence="10" key="1">
    <citation type="submission" date="2014-07" db="EMBL/GenBank/DDBJ databases">
        <authorList>
            <person name="Urmite Genomes Urmite Genomes"/>
        </authorList>
    </citation>
    <scope>NUCLEOTIDE SEQUENCE</scope>
    <source>
        <strain evidence="10">13S34_air</strain>
    </source>
</reference>
<evidence type="ECO:0000256" key="3">
    <source>
        <dbReference type="ARBA" id="ARBA00013253"/>
    </source>
</evidence>
<dbReference type="SUPFAM" id="SSF55083">
    <property type="entry name" value="6-hydroxymethyl-7,8-dihydropterin pyrophosphokinase, HPPK"/>
    <property type="match status" value="1"/>
</dbReference>
<name>A0A078M078_9BACL</name>
<sequence length="168" mass="19061">MNDVYLSIGTNIGEREDNLRLALRLLAEQVTIETVSAVYETAAVGFTNQADFLNIAVHVKTALSPLAMLDVCQAIENELGRVRTIRWGPRVIDLDILLYNNENMNTERLILPHPRMYERAFVLIPLFDVVATQSEQLTKARDIVMQMDANTEGVRHVLQQQSIPSWLK</sequence>
<dbReference type="EMBL" id="LN483073">
    <property type="protein sequence ID" value="CDZ99620.1"/>
    <property type="molecule type" value="Genomic_DNA"/>
</dbReference>
<feature type="domain" description="7,8-dihydro-6-hydroxymethylpterin-pyrophosphokinase" evidence="9">
    <location>
        <begin position="86"/>
        <end position="97"/>
    </location>
</feature>
<dbReference type="NCBIfam" id="TIGR01498">
    <property type="entry name" value="folK"/>
    <property type="match status" value="1"/>
</dbReference>
<dbReference type="UniPathway" id="UPA00077">
    <property type="reaction ID" value="UER00155"/>
</dbReference>
<dbReference type="GO" id="GO:0005524">
    <property type="term" value="F:ATP binding"/>
    <property type="evidence" value="ECO:0007669"/>
    <property type="project" value="UniProtKB-KW"/>
</dbReference>
<gene>
    <name evidence="10" type="primary">folK</name>
    <name evidence="10" type="ORF">BN1050_00196</name>
</gene>
<evidence type="ECO:0000256" key="8">
    <source>
        <dbReference type="ARBA" id="ARBA00022909"/>
    </source>
</evidence>
<dbReference type="EC" id="2.7.6.3" evidence="3"/>
<dbReference type="Pfam" id="PF01288">
    <property type="entry name" value="HPPK"/>
    <property type="match status" value="1"/>
</dbReference>
<evidence type="ECO:0000256" key="5">
    <source>
        <dbReference type="ARBA" id="ARBA00022741"/>
    </source>
</evidence>
<accession>A0A078M078</accession>
<dbReference type="GO" id="GO:0046656">
    <property type="term" value="P:folic acid biosynthetic process"/>
    <property type="evidence" value="ECO:0007669"/>
    <property type="project" value="UniProtKB-KW"/>
</dbReference>
<dbReference type="GO" id="GO:0016301">
    <property type="term" value="F:kinase activity"/>
    <property type="evidence" value="ECO:0007669"/>
    <property type="project" value="UniProtKB-KW"/>
</dbReference>
<comment type="catalytic activity">
    <reaction evidence="1">
        <text>6-hydroxymethyl-7,8-dihydropterin + ATP = (7,8-dihydropterin-6-yl)methyl diphosphate + AMP + H(+)</text>
        <dbReference type="Rhea" id="RHEA:11412"/>
        <dbReference type="ChEBI" id="CHEBI:15378"/>
        <dbReference type="ChEBI" id="CHEBI:30616"/>
        <dbReference type="ChEBI" id="CHEBI:44841"/>
        <dbReference type="ChEBI" id="CHEBI:72950"/>
        <dbReference type="ChEBI" id="CHEBI:456215"/>
        <dbReference type="EC" id="2.7.6.3"/>
    </reaction>
</comment>
<keyword evidence="5" id="KW-0547">Nucleotide-binding</keyword>
<dbReference type="PANTHER" id="PTHR43071">
    <property type="entry name" value="2-AMINO-4-HYDROXY-6-HYDROXYMETHYLDIHYDROPTERIDINE PYROPHOSPHOKINASE"/>
    <property type="match status" value="1"/>
</dbReference>
<keyword evidence="8" id="KW-0289">Folate biosynthesis</keyword>
<comment type="pathway">
    <text evidence="2">Cofactor biosynthesis; tetrahydrofolate biosynthesis; 2-amino-4-hydroxy-6-hydroxymethyl-7,8-dihydropteridine diphosphate from 7,8-dihydroneopterin triphosphate: step 4/4.</text>
</comment>
<dbReference type="CDD" id="cd00483">
    <property type="entry name" value="HPPK"/>
    <property type="match status" value="1"/>
</dbReference>
<evidence type="ECO:0000313" key="10">
    <source>
        <dbReference type="EMBL" id="CDZ99620.1"/>
    </source>
</evidence>
<dbReference type="AlphaFoldDB" id="A0A078M078"/>
<dbReference type="GO" id="GO:0003848">
    <property type="term" value="F:2-amino-4-hydroxy-6-hydroxymethyldihydropteridine diphosphokinase activity"/>
    <property type="evidence" value="ECO:0007669"/>
    <property type="project" value="UniProtKB-EC"/>
</dbReference>
<keyword evidence="4" id="KW-0808">Transferase</keyword>
<dbReference type="InterPro" id="IPR035907">
    <property type="entry name" value="Hppk_sf"/>
</dbReference>
<dbReference type="PANTHER" id="PTHR43071:SF1">
    <property type="entry name" value="2-AMINO-4-HYDROXY-6-HYDROXYMETHYLDIHYDROPTERIDINE PYROPHOSPHOKINASE"/>
    <property type="match status" value="1"/>
</dbReference>
<evidence type="ECO:0000256" key="1">
    <source>
        <dbReference type="ARBA" id="ARBA00000198"/>
    </source>
</evidence>
<protein>
    <recommendedName>
        <fullName evidence="3">2-amino-4-hydroxy-6-hydroxymethyldihydropteridine diphosphokinase</fullName>
        <ecNumber evidence="3">2.7.6.3</ecNumber>
    </recommendedName>
</protein>
<dbReference type="GO" id="GO:0046654">
    <property type="term" value="P:tetrahydrofolate biosynthetic process"/>
    <property type="evidence" value="ECO:0007669"/>
    <property type="project" value="UniProtKB-UniPathway"/>
</dbReference>
<evidence type="ECO:0000259" key="9">
    <source>
        <dbReference type="PROSITE" id="PS00794"/>
    </source>
</evidence>
<dbReference type="HOGENOM" id="CLU_097916_1_2_9"/>
<dbReference type="PROSITE" id="PS00794">
    <property type="entry name" value="HPPK"/>
    <property type="match status" value="1"/>
</dbReference>
<evidence type="ECO:0000256" key="7">
    <source>
        <dbReference type="ARBA" id="ARBA00022840"/>
    </source>
</evidence>
<keyword evidence="7" id="KW-0067">ATP-binding</keyword>
<dbReference type="PATRIC" id="fig|1461583.4.peg.188"/>
<organism evidence="10">
    <name type="scientific">Metalysinibacillus saudimassiliensis</name>
    <dbReference type="NCBI Taxonomy" id="1461583"/>
    <lineage>
        <taxon>Bacteria</taxon>
        <taxon>Bacillati</taxon>
        <taxon>Bacillota</taxon>
        <taxon>Bacilli</taxon>
        <taxon>Bacillales</taxon>
        <taxon>Caryophanaceae</taxon>
        <taxon>Metalysinibacillus</taxon>
    </lineage>
</organism>
<evidence type="ECO:0000256" key="4">
    <source>
        <dbReference type="ARBA" id="ARBA00022679"/>
    </source>
</evidence>
<dbReference type="InterPro" id="IPR000550">
    <property type="entry name" value="Hppk"/>
</dbReference>
<evidence type="ECO:0000256" key="6">
    <source>
        <dbReference type="ARBA" id="ARBA00022777"/>
    </source>
</evidence>
<proteinExistence type="predicted"/>
<keyword evidence="6 10" id="KW-0418">Kinase</keyword>